<dbReference type="InterPro" id="IPR045161">
    <property type="entry name" value="Utp18"/>
</dbReference>
<keyword evidence="5" id="KW-0539">Nucleus</keyword>
<keyword evidence="10" id="KW-1185">Reference proteome</keyword>
<keyword evidence="4" id="KW-0677">Repeat</keyword>
<dbReference type="InterPro" id="IPR036322">
    <property type="entry name" value="WD40_repeat_dom_sf"/>
</dbReference>
<evidence type="ECO:0000256" key="7">
    <source>
        <dbReference type="PROSITE-ProRule" id="PRU00221"/>
    </source>
</evidence>
<dbReference type="InterPro" id="IPR015943">
    <property type="entry name" value="WD40/YVTN_repeat-like_dom_sf"/>
</dbReference>
<accession>A0ABD2X7T2</accession>
<evidence type="ECO:0000256" key="8">
    <source>
        <dbReference type="SAM" id="MobiDB-lite"/>
    </source>
</evidence>
<dbReference type="GO" id="GO:0005730">
    <property type="term" value="C:nucleolus"/>
    <property type="evidence" value="ECO:0007669"/>
    <property type="project" value="UniProtKB-SubCell"/>
</dbReference>
<evidence type="ECO:0008006" key="11">
    <source>
        <dbReference type="Google" id="ProtNLM"/>
    </source>
</evidence>
<proteinExistence type="inferred from homology"/>
<feature type="compositionally biased region" description="Acidic residues" evidence="8">
    <location>
        <begin position="71"/>
        <end position="83"/>
    </location>
</feature>
<feature type="compositionally biased region" description="Acidic residues" evidence="8">
    <location>
        <begin position="50"/>
        <end position="62"/>
    </location>
</feature>
<reference evidence="9 10" key="1">
    <citation type="journal article" date="2024" name="bioRxiv">
        <title>A reference genome for Trichogramma kaykai: A tiny desert-dwelling parasitoid wasp with competing sex-ratio distorters.</title>
        <authorList>
            <person name="Culotta J."/>
            <person name="Lindsey A.R."/>
        </authorList>
    </citation>
    <scope>NUCLEOTIDE SEQUENCE [LARGE SCALE GENOMIC DNA]</scope>
    <source>
        <strain evidence="9 10">KSX58</strain>
    </source>
</reference>
<dbReference type="AlphaFoldDB" id="A0ABD2X7T2"/>
<comment type="subcellular location">
    <subcellularLocation>
        <location evidence="1">Nucleus</location>
        <location evidence="1">Nucleolus</location>
    </subcellularLocation>
</comment>
<evidence type="ECO:0000313" key="10">
    <source>
        <dbReference type="Proteomes" id="UP001627154"/>
    </source>
</evidence>
<dbReference type="PANTHER" id="PTHR18359">
    <property type="entry name" value="WD-REPEAT PROTEIN-RELATED"/>
    <property type="match status" value="1"/>
</dbReference>
<dbReference type="SUPFAM" id="SSF50978">
    <property type="entry name" value="WD40 repeat-like"/>
    <property type="match status" value="1"/>
</dbReference>
<dbReference type="SMART" id="SM00320">
    <property type="entry name" value="WD40"/>
    <property type="match status" value="3"/>
</dbReference>
<evidence type="ECO:0000256" key="5">
    <source>
        <dbReference type="ARBA" id="ARBA00023242"/>
    </source>
</evidence>
<keyword evidence="2" id="KW-0698">rRNA processing</keyword>
<dbReference type="GO" id="GO:0006364">
    <property type="term" value="P:rRNA processing"/>
    <property type="evidence" value="ECO:0007669"/>
    <property type="project" value="UniProtKB-KW"/>
</dbReference>
<dbReference type="Gene3D" id="2.130.10.10">
    <property type="entry name" value="YVTN repeat-like/Quinoprotein amine dehydrogenase"/>
    <property type="match status" value="1"/>
</dbReference>
<evidence type="ECO:0000256" key="2">
    <source>
        <dbReference type="ARBA" id="ARBA00022552"/>
    </source>
</evidence>
<gene>
    <name evidence="9" type="ORF">TKK_005576</name>
</gene>
<dbReference type="Proteomes" id="UP001627154">
    <property type="component" value="Unassembled WGS sequence"/>
</dbReference>
<feature type="region of interest" description="Disordered" evidence="8">
    <location>
        <begin position="1"/>
        <end position="105"/>
    </location>
</feature>
<evidence type="ECO:0000256" key="6">
    <source>
        <dbReference type="ARBA" id="ARBA00025767"/>
    </source>
</evidence>
<sequence>MSPNKSKLVNKENVKSEEEKKLDAFLFGENIYASDGEDSDTQPEAKAEKIDEDSSEEEDTDNYLEPKIEKVEDDESSEEEDSQSEPKAKRAKTEAAWHDENDDGLTVHEALKQQKRKLPKGRTEKTYEELLRKKLETVHKTPSWAQPDVVNKFEDEEVLKHSHHLVTKKSGTLPKDIIDILVLKNMNTETHNEGPFINSVQFHETSTVGLAAGSSGVFSLFQIKDGKRDVHTKIFTESFRNFPISTARFVDDGKAILMGCEKFGHCFQYDMMKDKINEIRLPSEVTNMKKFEVSPDGKIIAVIGKAGWIRLLSMKTKELIDSFNMNKECKSIAFSPDGSKLFSNGEGMEVYVWDLQSRSFNKKFHDDGTGATLAVSPNGQYLASGSKQGVVNVYKMQDILSNNKPQPVKILLNLQTSITALKFNPTSEILAFASSKKENAFKMLHMPTLTVFQNFPTRDTKMSMVQNISFSPGSGYMGIGNNRGCAQLYRLKHFKNY</sequence>
<comment type="caution">
    <text evidence="9">The sequence shown here is derived from an EMBL/GenBank/DDBJ whole genome shotgun (WGS) entry which is preliminary data.</text>
</comment>
<dbReference type="PANTHER" id="PTHR18359:SF0">
    <property type="entry name" value="U3 SMALL NUCLEOLAR RNA-ASSOCIATED PROTEIN 18 HOMOLOG"/>
    <property type="match status" value="1"/>
</dbReference>
<feature type="compositionally biased region" description="Basic and acidic residues" evidence="8">
    <location>
        <begin position="84"/>
        <end position="105"/>
    </location>
</feature>
<evidence type="ECO:0000256" key="4">
    <source>
        <dbReference type="ARBA" id="ARBA00022737"/>
    </source>
</evidence>
<dbReference type="EMBL" id="JBJJXI010000048">
    <property type="protein sequence ID" value="KAL3401274.1"/>
    <property type="molecule type" value="Genomic_DNA"/>
</dbReference>
<keyword evidence="3 7" id="KW-0853">WD repeat</keyword>
<evidence type="ECO:0000256" key="1">
    <source>
        <dbReference type="ARBA" id="ARBA00004604"/>
    </source>
</evidence>
<evidence type="ECO:0000313" key="9">
    <source>
        <dbReference type="EMBL" id="KAL3401274.1"/>
    </source>
</evidence>
<comment type="similarity">
    <text evidence="6">Belongs to the WD repeat UTP18 family.</text>
</comment>
<feature type="repeat" description="WD" evidence="7">
    <location>
        <begin position="331"/>
        <end position="363"/>
    </location>
</feature>
<protein>
    <recommendedName>
        <fullName evidence="11">WD repeat-containing protein 55 homolog</fullName>
    </recommendedName>
</protein>
<feature type="compositionally biased region" description="Basic and acidic residues" evidence="8">
    <location>
        <begin position="9"/>
        <end position="23"/>
    </location>
</feature>
<dbReference type="PROSITE" id="PS50082">
    <property type="entry name" value="WD_REPEATS_2"/>
    <property type="match status" value="1"/>
</dbReference>
<organism evidence="9 10">
    <name type="scientific">Trichogramma kaykai</name>
    <dbReference type="NCBI Taxonomy" id="54128"/>
    <lineage>
        <taxon>Eukaryota</taxon>
        <taxon>Metazoa</taxon>
        <taxon>Ecdysozoa</taxon>
        <taxon>Arthropoda</taxon>
        <taxon>Hexapoda</taxon>
        <taxon>Insecta</taxon>
        <taxon>Pterygota</taxon>
        <taxon>Neoptera</taxon>
        <taxon>Endopterygota</taxon>
        <taxon>Hymenoptera</taxon>
        <taxon>Apocrita</taxon>
        <taxon>Proctotrupomorpha</taxon>
        <taxon>Chalcidoidea</taxon>
        <taxon>Trichogrammatidae</taxon>
        <taxon>Trichogramma</taxon>
    </lineage>
</organism>
<dbReference type="InterPro" id="IPR001680">
    <property type="entry name" value="WD40_rpt"/>
</dbReference>
<dbReference type="Pfam" id="PF00400">
    <property type="entry name" value="WD40"/>
    <property type="match status" value="2"/>
</dbReference>
<name>A0ABD2X7T2_9HYME</name>
<evidence type="ECO:0000256" key="3">
    <source>
        <dbReference type="ARBA" id="ARBA00022574"/>
    </source>
</evidence>